<reference evidence="1 2" key="1">
    <citation type="journal article" date="2012" name="PLoS ONE">
        <title>Genome sequence and transcriptome analysis of the radioresistant bacterium Deinococcus gobiensis: insights into the extreme environmental adaptations.</title>
        <authorList>
            <person name="Yuan M."/>
            <person name="Chen M."/>
            <person name="Zhang W."/>
            <person name="Lu W."/>
            <person name="Wang J."/>
            <person name="Yang M."/>
            <person name="Zhao P."/>
            <person name="Tang R."/>
            <person name="Li X."/>
            <person name="Hao Y."/>
            <person name="Zhou Z."/>
            <person name="Zhan Y."/>
            <person name="Yu H."/>
            <person name="Teng C."/>
            <person name="Yan Y."/>
            <person name="Ping S."/>
            <person name="Wang Y."/>
            <person name="Lin M."/>
        </authorList>
    </citation>
    <scope>NUCLEOTIDE SEQUENCE [LARGE SCALE GENOMIC DNA]</scope>
    <source>
        <strain evidence="1 2">I-0</strain>
    </source>
</reference>
<organism evidence="1 2">
    <name type="scientific">Deinococcus gobiensis (strain DSM 21396 / JCM 16679 / CGMCC 1.7299 / I-0)</name>
    <dbReference type="NCBI Taxonomy" id="745776"/>
    <lineage>
        <taxon>Bacteria</taxon>
        <taxon>Thermotogati</taxon>
        <taxon>Deinococcota</taxon>
        <taxon>Deinococci</taxon>
        <taxon>Deinococcales</taxon>
        <taxon>Deinococcaceae</taxon>
        <taxon>Deinococcus</taxon>
    </lineage>
</organism>
<evidence type="ECO:0000313" key="2">
    <source>
        <dbReference type="Proteomes" id="UP000007575"/>
    </source>
</evidence>
<dbReference type="Proteomes" id="UP000007575">
    <property type="component" value="Chromosome"/>
</dbReference>
<dbReference type="KEGG" id="dgo:DGo_CA1439"/>
<protein>
    <submittedName>
        <fullName evidence="1">Uncharacterized protein</fullName>
    </submittedName>
</protein>
<name>H8GTN8_DEIGI</name>
<dbReference type="PATRIC" id="fig|745776.4.peg.1482"/>
<proteinExistence type="predicted"/>
<keyword evidence="2" id="KW-1185">Reference proteome</keyword>
<gene>
    <name evidence="1" type="ordered locus">DGo_CA1439</name>
</gene>
<dbReference type="HOGENOM" id="CLU_2733350_0_0_0"/>
<dbReference type="AlphaFoldDB" id="H8GTN8"/>
<dbReference type="EMBL" id="CP002191">
    <property type="protein sequence ID" value="AFD25366.1"/>
    <property type="molecule type" value="Genomic_DNA"/>
</dbReference>
<evidence type="ECO:0000313" key="1">
    <source>
        <dbReference type="EMBL" id="AFD25366.1"/>
    </source>
</evidence>
<sequence length="71" mass="7772">MLVRFFLAEMEGRCGRGAAFLIRSASSNDLIGAGARRAAGPSPVGQRDCPLRWSWRAISKGIFYVLRGTSR</sequence>
<accession>H8GTN8</accession>